<dbReference type="RefSeq" id="WP_087358240.1">
    <property type="nucleotide sequence ID" value="NZ_AP031415.1"/>
</dbReference>
<dbReference type="OrthoDB" id="9796448at2"/>
<evidence type="ECO:0000313" key="2">
    <source>
        <dbReference type="EMBL" id="OUQ34004.1"/>
    </source>
</evidence>
<organism evidence="2 3">
    <name type="scientific">Massilimicrobiota timonensis</name>
    <dbReference type="NCBI Taxonomy" id="1776392"/>
    <lineage>
        <taxon>Bacteria</taxon>
        <taxon>Bacillati</taxon>
        <taxon>Bacillota</taxon>
        <taxon>Erysipelotrichia</taxon>
        <taxon>Erysipelotrichales</taxon>
        <taxon>Erysipelotrichaceae</taxon>
        <taxon>Massilimicrobiota</taxon>
    </lineage>
</organism>
<name>A0A1Y4SVS3_9FIRM</name>
<dbReference type="SUPFAM" id="SSF117782">
    <property type="entry name" value="YbjQ-like"/>
    <property type="match status" value="1"/>
</dbReference>
<dbReference type="Pfam" id="PF01906">
    <property type="entry name" value="YbjQ_1"/>
    <property type="match status" value="1"/>
</dbReference>
<dbReference type="InterPro" id="IPR002765">
    <property type="entry name" value="UPF0145_YbjQ-like"/>
</dbReference>
<dbReference type="Gene3D" id="3.30.110.70">
    <property type="entry name" value="Hypothetical protein apc22750. Chain B"/>
    <property type="match status" value="1"/>
</dbReference>
<comment type="caution">
    <text evidence="2">The sequence shown here is derived from an EMBL/GenBank/DDBJ whole genome shotgun (WGS) entry which is preliminary data.</text>
</comment>
<dbReference type="AlphaFoldDB" id="A0A1Y4SVS3"/>
<sequence>MITTTLSTYPGKKVVKDLGIVFAYDDAVRPTRLAMNMEKYLETALKRLSEKAQEKGANAVLGICFDLRDTLKPMLMGTAVILEDESS</sequence>
<protein>
    <recommendedName>
        <fullName evidence="4">Heavy metal-binding domain-containing protein</fullName>
    </recommendedName>
</protein>
<evidence type="ECO:0000256" key="1">
    <source>
        <dbReference type="ARBA" id="ARBA00010751"/>
    </source>
</evidence>
<evidence type="ECO:0000313" key="3">
    <source>
        <dbReference type="Proteomes" id="UP000195305"/>
    </source>
</evidence>
<comment type="similarity">
    <text evidence="1">Belongs to the UPF0145 family.</text>
</comment>
<dbReference type="InterPro" id="IPR035439">
    <property type="entry name" value="UPF0145_dom_sf"/>
</dbReference>
<keyword evidence="3" id="KW-1185">Reference proteome</keyword>
<accession>A0A1Y4SVS3</accession>
<reference evidence="2 3" key="1">
    <citation type="journal article" date="2018" name="BMC Genomics">
        <title>Whole genome sequencing and function prediction of 133 gut anaerobes isolated from chicken caecum in pure cultures.</title>
        <authorList>
            <person name="Medvecky M."/>
            <person name="Cejkova D."/>
            <person name="Polansky O."/>
            <person name="Karasova D."/>
            <person name="Kubasova T."/>
            <person name="Cizek A."/>
            <person name="Rychlik I."/>
        </authorList>
    </citation>
    <scope>NUCLEOTIDE SEQUENCE [LARGE SCALE GENOMIC DNA]</scope>
    <source>
        <strain evidence="2 3">An13</strain>
    </source>
</reference>
<dbReference type="EMBL" id="NFLJ01000021">
    <property type="protein sequence ID" value="OUQ34004.1"/>
    <property type="molecule type" value="Genomic_DNA"/>
</dbReference>
<evidence type="ECO:0008006" key="4">
    <source>
        <dbReference type="Google" id="ProtNLM"/>
    </source>
</evidence>
<dbReference type="Proteomes" id="UP000195305">
    <property type="component" value="Unassembled WGS sequence"/>
</dbReference>
<proteinExistence type="inferred from homology"/>
<gene>
    <name evidence="2" type="ORF">B5E75_08070</name>
</gene>